<dbReference type="InterPro" id="IPR046346">
    <property type="entry name" value="Aminoacid_DH-like_N_sf"/>
</dbReference>
<dbReference type="InterPro" id="IPR049064">
    <property type="entry name" value="NAD_Glu_DH_ACT3"/>
</dbReference>
<dbReference type="InterPro" id="IPR024727">
    <property type="entry name" value="NAD_Glu_DH_N_ACT1"/>
</dbReference>
<evidence type="ECO:0000313" key="7">
    <source>
        <dbReference type="EMBL" id="MEJ8566645.1"/>
    </source>
</evidence>
<reference evidence="7 8" key="1">
    <citation type="submission" date="2024-02" db="EMBL/GenBank/DDBJ databases">
        <title>A novel Wenzhouxiangellaceae bacterium, isolated from coastal sediments.</title>
        <authorList>
            <person name="Du Z.-J."/>
            <person name="Ye Y.-Q."/>
            <person name="Zhang X.-Y."/>
        </authorList>
    </citation>
    <scope>NUCLEOTIDE SEQUENCE [LARGE SCALE GENOMIC DNA]</scope>
    <source>
        <strain evidence="7 8">CH-27</strain>
    </source>
</reference>
<dbReference type="GO" id="GO:0004069">
    <property type="term" value="F:L-aspartate:2-oxoglutarate aminotransferase activity"/>
    <property type="evidence" value="ECO:0007669"/>
    <property type="project" value="InterPro"/>
</dbReference>
<evidence type="ECO:0000259" key="2">
    <source>
        <dbReference type="Pfam" id="PF05088"/>
    </source>
</evidence>
<dbReference type="InterPro" id="IPR007780">
    <property type="entry name" value="NAD_Glu_DH_bac"/>
</dbReference>
<dbReference type="GO" id="GO:0006538">
    <property type="term" value="P:L-glutamate catabolic process"/>
    <property type="evidence" value="ECO:0007669"/>
    <property type="project" value="InterPro"/>
</dbReference>
<dbReference type="EMBL" id="JAZHOG010000002">
    <property type="protein sequence ID" value="MEJ8566645.1"/>
    <property type="molecule type" value="Genomic_DNA"/>
</dbReference>
<dbReference type="PANTHER" id="PTHR43403">
    <property type="entry name" value="NAD-SPECIFIC GLUTAMATE DEHYDROGENASE"/>
    <property type="match status" value="1"/>
</dbReference>
<feature type="domain" description="NAD-glutamate dehydrogenase catalytic" evidence="2">
    <location>
        <begin position="772"/>
        <end position="1265"/>
    </location>
</feature>
<dbReference type="PIRSF" id="PIRSF036761">
    <property type="entry name" value="GDH_Mll4104"/>
    <property type="match status" value="1"/>
</dbReference>
<dbReference type="Pfam" id="PF21074">
    <property type="entry name" value="GDH_C"/>
    <property type="match status" value="1"/>
</dbReference>
<dbReference type="SUPFAM" id="SSF53223">
    <property type="entry name" value="Aminoacid dehydrogenase-like, N-terminal domain"/>
    <property type="match status" value="1"/>
</dbReference>
<dbReference type="Pfam" id="PF21076">
    <property type="entry name" value="GDH_ACT2"/>
    <property type="match status" value="1"/>
</dbReference>
<dbReference type="Pfam" id="PF21078">
    <property type="entry name" value="GDH_HM3"/>
    <property type="match status" value="1"/>
</dbReference>
<feature type="domain" description="NAD-specific glutamate dehydrogenase C-terminal" evidence="3">
    <location>
        <begin position="1310"/>
        <end position="1644"/>
    </location>
</feature>
<comment type="caution">
    <text evidence="7">The sequence shown here is derived from an EMBL/GenBank/DDBJ whole genome shotgun (WGS) entry which is preliminary data.</text>
</comment>
<dbReference type="Pfam" id="PF05088">
    <property type="entry name" value="Bac_GDH_CD"/>
    <property type="match status" value="1"/>
</dbReference>
<dbReference type="RefSeq" id="WP_354693967.1">
    <property type="nucleotide sequence ID" value="NZ_JAZHOG010000002.1"/>
</dbReference>
<proteinExistence type="predicted"/>
<sequence length="1656" mass="188025">MNSREEVRKAELIEQLRQVLSTRFGERKTRLAQDYIEPYFRRVPMEELASTNPEVLADVVDSQLKFIATRKPGSTLVRVFNPDRRRHGWESDHTVIEMVNDDKPFLVDTATLALSELGFDVHLIIHPVIRVRRGKSGRLTAISDRDDGDAIAESFIQIQINRQTSPEVLQTIEQRLRAAIADVDVAVADWRRMVEVARETRELMPAWAPQADAGFMQECQDFMSWLIDDQFIFLGVRDYEVVRGKKGHDLRIVSGSGLGILRESGDSVRARPLTSLAEEARKSSSETPLIITKTNARSTVHRVGYLDYIGVLRFDKRGRTVAERRFLGLFTSSAYSLSVMNTPLIRGRARQVLDSLGLHPGSHAWKTMMHILETLPRDDLFQAEAGELAEIAEGVLNLQERRRVRLFIRRERYGRFYSCLVYIPRERFNTENRERIQAILKRALKGRKLDFVVNISESMLARLHVIIRPHPGAELKPDVALLEQKIVDAVRSWNDELTAILVQKHGEEDGLELASRFEGAFPEAYKEDVSPWVAGFDVDNADAVSDGEDLRMSLYRPRRQRSGIVRLKLFRRDDPIPLSEVLPMLENLGLRIVSERPYELRMADDQRLWIQDFDMIPAVERDLNLEIIRDRFQEAFEKTLYGQTESDRFNHLVIAAQMNWRQAKVLRAYCKYLLQVGSPFSQNYMAETLAKFPAIARLLIELFEARFDPERPGETEFRREQAARNLSRTFEALLSESQRKDEVLGEYIGDLVAARAGADVDHQAATIRTAFQRALASVSSLDEDRILHAFYNMMRATLRTSYFRSDDSGAMREYISFKIDSARVADMPLPRPYREIWVYSPQFEGIHLRGGQIARGGLRWSDRREDFRTEVLGLMKAQNVKNTMIVPVGAKGGFVLKRPPPQGDREALMQEGIRCYKQFINALLDITDNLDEQEIIHPEAVVRHDDDDSYLVVAADKGTATFSDIANGISLERDFWLADAFASGGSVGYDHKGMGITAKGAWEGVKRHFRELGVDIQRQPFTVVGIGDMSGDVFGNGMLLSRKIRLQAAFDHRHVFLDPDPDPKTSWAERRRLFRKPRSSWDDYDRKLISKGGGVFSRSDKMIPLSPEVREWLQTDETQLAPHLLIRLLLKAPVDLLWNGGIGTYVKASTESHADVGDLSNNGLRVNGNELRCRVVGEGGNLGLTQRGRIEFARAGGRVNTDFIDNSAGVDTSDHEVNIKILLAQAIRAGKLKESERPKLLASMTKEVESLVLRSNYLQTQTLSMMESLRGPRMGAKQHFISVMEDRGVINRQLEFLPDDDDLTERRNRGEGLLRPELAVLLSYAKIVVYQQLLSSDLPEDDYLSRELVRYFPEPLRERFSDVMQDHRLRREIIATQVTNSMVNRMGVSFTLRMEEDTGASAAAVAKAFTIAREIFEGRAFWSSVEALDNKVDAGLQNRALLAMWNLLRQATRWILIRRGLELDVKQDVERLAPGLAVLSESMRDMLSETDVARITIEERLFMEGGFPAALARRVAILEHLFPALDVADTAAQRRMNVKSVARVYFGLGESLRIKWLREQLESLPVKGQWHAQARALLRDELFSQQNRLVERVLRESGKRKDPTAHWMQENDQAAGQLINVVSDMANLPAMDYATVSVAIRALGQLVAGTASGKGG</sequence>
<evidence type="ECO:0000259" key="4">
    <source>
        <dbReference type="Pfam" id="PF21075"/>
    </source>
</evidence>
<dbReference type="InterPro" id="IPR049058">
    <property type="entry name" value="NAD_Glu_DH_HM2"/>
</dbReference>
<keyword evidence="1 7" id="KW-0560">Oxidoreductase</keyword>
<dbReference type="EC" id="1.4.1.2" evidence="7"/>
<feature type="domain" description="NAD-glutamate dehydrogenase N-terminal ACT1" evidence="4">
    <location>
        <begin position="36"/>
        <end position="176"/>
    </location>
</feature>
<evidence type="ECO:0000259" key="6">
    <source>
        <dbReference type="Pfam" id="PF21077"/>
    </source>
</evidence>
<dbReference type="InterPro" id="IPR049059">
    <property type="entry name" value="NAD_Glu_DH_HM1"/>
</dbReference>
<feature type="domain" description="NAD-glutamate dehydrogenase ACT3" evidence="6">
    <location>
        <begin position="549"/>
        <end position="625"/>
    </location>
</feature>
<evidence type="ECO:0000259" key="3">
    <source>
        <dbReference type="Pfam" id="PF21074"/>
    </source>
</evidence>
<evidence type="ECO:0000313" key="8">
    <source>
        <dbReference type="Proteomes" id="UP001359886"/>
    </source>
</evidence>
<dbReference type="Pfam" id="PF21073">
    <property type="entry name" value="GDH_HM1"/>
    <property type="match status" value="1"/>
</dbReference>
<evidence type="ECO:0000256" key="1">
    <source>
        <dbReference type="ARBA" id="ARBA00023002"/>
    </source>
</evidence>
<dbReference type="SUPFAM" id="SSF51735">
    <property type="entry name" value="NAD(P)-binding Rossmann-fold domains"/>
    <property type="match status" value="1"/>
</dbReference>
<dbReference type="InterPro" id="IPR048381">
    <property type="entry name" value="GDH_C"/>
</dbReference>
<dbReference type="Pfam" id="PF21077">
    <property type="entry name" value="GDH_ACT3"/>
    <property type="match status" value="1"/>
</dbReference>
<feature type="domain" description="NAD-glutamate dehydrogenase ACT2" evidence="5">
    <location>
        <begin position="405"/>
        <end position="494"/>
    </location>
</feature>
<name>A0AAW9RDZ1_9GAMM</name>
<dbReference type="Gene3D" id="3.40.50.720">
    <property type="entry name" value="NAD(P)-binding Rossmann-like Domain"/>
    <property type="match status" value="1"/>
</dbReference>
<keyword evidence="8" id="KW-1185">Reference proteome</keyword>
<accession>A0AAW9RDZ1</accession>
<dbReference type="Pfam" id="PF21075">
    <property type="entry name" value="GDH_ACT1"/>
    <property type="match status" value="1"/>
</dbReference>
<organism evidence="7 8">
    <name type="scientific">Elongatibacter sediminis</name>
    <dbReference type="NCBI Taxonomy" id="3119006"/>
    <lineage>
        <taxon>Bacteria</taxon>
        <taxon>Pseudomonadati</taxon>
        <taxon>Pseudomonadota</taxon>
        <taxon>Gammaproteobacteria</taxon>
        <taxon>Chromatiales</taxon>
        <taxon>Wenzhouxiangellaceae</taxon>
        <taxon>Elongatibacter</taxon>
    </lineage>
</organism>
<dbReference type="Pfam" id="PF21079">
    <property type="entry name" value="GDH_HM2"/>
    <property type="match status" value="1"/>
</dbReference>
<gene>
    <name evidence="7" type="ORF">V3330_03305</name>
</gene>
<evidence type="ECO:0000259" key="5">
    <source>
        <dbReference type="Pfam" id="PF21076"/>
    </source>
</evidence>
<dbReference type="GO" id="GO:0004352">
    <property type="term" value="F:glutamate dehydrogenase (NAD+) activity"/>
    <property type="evidence" value="ECO:0007669"/>
    <property type="project" value="UniProtKB-EC"/>
</dbReference>
<dbReference type="InterPro" id="IPR049056">
    <property type="entry name" value="NAD_Glu_DH_HM3"/>
</dbReference>
<dbReference type="Proteomes" id="UP001359886">
    <property type="component" value="Unassembled WGS sequence"/>
</dbReference>
<dbReference type="InterPro" id="IPR028971">
    <property type="entry name" value="NAD-GDH_cat"/>
</dbReference>
<dbReference type="InterPro" id="IPR036291">
    <property type="entry name" value="NAD(P)-bd_dom_sf"/>
</dbReference>
<protein>
    <submittedName>
        <fullName evidence="7">NAD-glutamate dehydrogenase</fullName>
        <ecNumber evidence="7">1.4.1.2</ecNumber>
    </submittedName>
</protein>
<dbReference type="PANTHER" id="PTHR43403:SF1">
    <property type="entry name" value="NAD-SPECIFIC GLUTAMATE DEHYDROGENASE"/>
    <property type="match status" value="1"/>
</dbReference>
<dbReference type="InterPro" id="IPR049062">
    <property type="entry name" value="NAD_Glu_DH_ACT2"/>
</dbReference>